<accession>A0A067QTW7</accession>
<sequence>MWMTADPAYIVGPDGEAHQTKVLTSLTDILGTRHTTLNSLPHSCNKEARLNLLLPTSLTLSFQWE</sequence>
<evidence type="ECO:0000313" key="1">
    <source>
        <dbReference type="EMBL" id="KDR12392.1"/>
    </source>
</evidence>
<organism evidence="1 2">
    <name type="scientific">Zootermopsis nevadensis</name>
    <name type="common">Dampwood termite</name>
    <dbReference type="NCBI Taxonomy" id="136037"/>
    <lineage>
        <taxon>Eukaryota</taxon>
        <taxon>Metazoa</taxon>
        <taxon>Ecdysozoa</taxon>
        <taxon>Arthropoda</taxon>
        <taxon>Hexapoda</taxon>
        <taxon>Insecta</taxon>
        <taxon>Pterygota</taxon>
        <taxon>Neoptera</taxon>
        <taxon>Polyneoptera</taxon>
        <taxon>Dictyoptera</taxon>
        <taxon>Blattodea</taxon>
        <taxon>Blattoidea</taxon>
        <taxon>Termitoidae</taxon>
        <taxon>Termopsidae</taxon>
        <taxon>Zootermopsis</taxon>
    </lineage>
</organism>
<dbReference type="InParanoid" id="A0A067QTW7"/>
<keyword evidence="2" id="KW-1185">Reference proteome</keyword>
<name>A0A067QTW7_ZOONE</name>
<proteinExistence type="predicted"/>
<reference evidence="1 2" key="1">
    <citation type="journal article" date="2014" name="Nat. Commun.">
        <title>Molecular traces of alternative social organization in a termite genome.</title>
        <authorList>
            <person name="Terrapon N."/>
            <person name="Li C."/>
            <person name="Robertson H.M."/>
            <person name="Ji L."/>
            <person name="Meng X."/>
            <person name="Booth W."/>
            <person name="Chen Z."/>
            <person name="Childers C.P."/>
            <person name="Glastad K.M."/>
            <person name="Gokhale K."/>
            <person name="Gowin J."/>
            <person name="Gronenberg W."/>
            <person name="Hermansen R.A."/>
            <person name="Hu H."/>
            <person name="Hunt B.G."/>
            <person name="Huylmans A.K."/>
            <person name="Khalil S.M."/>
            <person name="Mitchell R.D."/>
            <person name="Munoz-Torres M.C."/>
            <person name="Mustard J.A."/>
            <person name="Pan H."/>
            <person name="Reese J.T."/>
            <person name="Scharf M.E."/>
            <person name="Sun F."/>
            <person name="Vogel H."/>
            <person name="Xiao J."/>
            <person name="Yang W."/>
            <person name="Yang Z."/>
            <person name="Yang Z."/>
            <person name="Zhou J."/>
            <person name="Zhu J."/>
            <person name="Brent C.S."/>
            <person name="Elsik C.G."/>
            <person name="Goodisman M.A."/>
            <person name="Liberles D.A."/>
            <person name="Roe R.M."/>
            <person name="Vargo E.L."/>
            <person name="Vilcinskas A."/>
            <person name="Wang J."/>
            <person name="Bornberg-Bauer E."/>
            <person name="Korb J."/>
            <person name="Zhang G."/>
            <person name="Liebig J."/>
        </authorList>
    </citation>
    <scope>NUCLEOTIDE SEQUENCE [LARGE SCALE GENOMIC DNA]</scope>
    <source>
        <tissue evidence="1">Whole organism</tissue>
    </source>
</reference>
<evidence type="ECO:0000313" key="2">
    <source>
        <dbReference type="Proteomes" id="UP000027135"/>
    </source>
</evidence>
<dbReference type="AlphaFoldDB" id="A0A067QTW7"/>
<dbReference type="EMBL" id="KK853021">
    <property type="protein sequence ID" value="KDR12392.1"/>
    <property type="molecule type" value="Genomic_DNA"/>
</dbReference>
<dbReference type="Proteomes" id="UP000027135">
    <property type="component" value="Unassembled WGS sequence"/>
</dbReference>
<protein>
    <submittedName>
        <fullName evidence="1">Uncharacterized protein</fullName>
    </submittedName>
</protein>
<gene>
    <name evidence="1" type="ORF">L798_13290</name>
</gene>